<keyword evidence="1" id="KW-1133">Transmembrane helix</keyword>
<name>A0ABP9N3I4_9HYPH</name>
<dbReference type="RefSeq" id="WP_345114559.1">
    <property type="nucleotide sequence ID" value="NZ_BAABIZ010000003.1"/>
</dbReference>
<keyword evidence="3" id="KW-1185">Reference proteome</keyword>
<keyword evidence="1" id="KW-0812">Transmembrane</keyword>
<protein>
    <recommendedName>
        <fullName evidence="4">Flagellar biosynthetic protein FliO</fullName>
    </recommendedName>
</protein>
<sequence length="179" mass="20476">MHVWLSNQIGTSAANITISLVLFVVIITIITAFITFLRRLNTRGFNTNKKKRPPRLTICDTLVIDRTRRLILIRCDDREHLILIGGLTDFVIESDIISERITHKSDDKQKQDTQPTLTITQTDLNPNLTKKRSSSVSEIEHSQDNVSRTFMNQYLEDSAITAEIEGRQEPSLFVPVQKK</sequence>
<keyword evidence="1" id="KW-0472">Membrane</keyword>
<reference evidence="3" key="1">
    <citation type="journal article" date="2019" name="Int. J. Syst. Evol. Microbiol.">
        <title>The Global Catalogue of Microorganisms (GCM) 10K type strain sequencing project: providing services to taxonomists for standard genome sequencing and annotation.</title>
        <authorList>
            <consortium name="The Broad Institute Genomics Platform"/>
            <consortium name="The Broad Institute Genome Sequencing Center for Infectious Disease"/>
            <person name="Wu L."/>
            <person name="Ma J."/>
        </authorList>
    </citation>
    <scope>NUCLEOTIDE SEQUENCE [LARGE SCALE GENOMIC DNA]</scope>
    <source>
        <strain evidence="3">JCM 17712</strain>
    </source>
</reference>
<evidence type="ECO:0000313" key="3">
    <source>
        <dbReference type="Proteomes" id="UP001500864"/>
    </source>
</evidence>
<evidence type="ECO:0000313" key="2">
    <source>
        <dbReference type="EMBL" id="GAA5105181.1"/>
    </source>
</evidence>
<comment type="caution">
    <text evidence="2">The sequence shown here is derived from an EMBL/GenBank/DDBJ whole genome shotgun (WGS) entry which is preliminary data.</text>
</comment>
<proteinExistence type="predicted"/>
<organism evidence="2 3">
    <name type="scientific">Bartonella jaculi</name>
    <dbReference type="NCBI Taxonomy" id="686226"/>
    <lineage>
        <taxon>Bacteria</taxon>
        <taxon>Pseudomonadati</taxon>
        <taxon>Pseudomonadota</taxon>
        <taxon>Alphaproteobacteria</taxon>
        <taxon>Hyphomicrobiales</taxon>
        <taxon>Bartonellaceae</taxon>
        <taxon>Bartonella</taxon>
    </lineage>
</organism>
<dbReference type="Proteomes" id="UP001500864">
    <property type="component" value="Unassembled WGS sequence"/>
</dbReference>
<evidence type="ECO:0008006" key="4">
    <source>
        <dbReference type="Google" id="ProtNLM"/>
    </source>
</evidence>
<dbReference type="EMBL" id="BAABIZ010000003">
    <property type="protein sequence ID" value="GAA5105181.1"/>
    <property type="molecule type" value="Genomic_DNA"/>
</dbReference>
<gene>
    <name evidence="2" type="ORF">GCM10023261_04360</name>
</gene>
<accession>A0ABP9N3I4</accession>
<feature type="transmembrane region" description="Helical" evidence="1">
    <location>
        <begin position="12"/>
        <end position="37"/>
    </location>
</feature>
<evidence type="ECO:0000256" key="1">
    <source>
        <dbReference type="SAM" id="Phobius"/>
    </source>
</evidence>